<dbReference type="EMBL" id="JBHUKQ010000004">
    <property type="protein sequence ID" value="MFD2479715.1"/>
    <property type="molecule type" value="Genomic_DNA"/>
</dbReference>
<dbReference type="PANTHER" id="PTHR43591:SF24">
    <property type="entry name" value="2-METHOXY-6-POLYPRENYL-1,4-BENZOQUINOL METHYLASE, MITOCHONDRIAL"/>
    <property type="match status" value="1"/>
</dbReference>
<sequence>MFDLDRLDSRLRSAIACPVCRGKLGTSRAGLDCRTCGHEYTTGQGYPDFAPEISMKPGLGPFYLQDPLHVPQYEEVTRAAFLKIMGDNWDGALAPGDEDDYLRRHLDVADVPLLDLACGAGRWTRTLAEHVGSGHVVGLDLSTAMLAAIQRALPELPVVRASALQLPFADGSLGAVNCSNALQLLPEPRTVLQEVGRCLRPGGRFSAFTFLRARRPAYRYFQKRHEQTFNVRAFEVGELVAWLDSAGLETLDVTTVEGMVLLTAGRRRV</sequence>
<reference evidence="3" key="1">
    <citation type="journal article" date="2019" name="Int. J. Syst. Evol. Microbiol.">
        <title>The Global Catalogue of Microorganisms (GCM) 10K type strain sequencing project: providing services to taxonomists for standard genome sequencing and annotation.</title>
        <authorList>
            <consortium name="The Broad Institute Genomics Platform"/>
            <consortium name="The Broad Institute Genome Sequencing Center for Infectious Disease"/>
            <person name="Wu L."/>
            <person name="Ma J."/>
        </authorList>
    </citation>
    <scope>NUCLEOTIDE SEQUENCE [LARGE SCALE GENOMIC DNA]</scope>
    <source>
        <strain evidence="3">CGMCC 4.7638</strain>
    </source>
</reference>
<keyword evidence="2" id="KW-0489">Methyltransferase</keyword>
<dbReference type="RefSeq" id="WP_344277998.1">
    <property type="nucleotide sequence ID" value="NZ_BAAAHV010000013.1"/>
</dbReference>
<dbReference type="GO" id="GO:0008168">
    <property type="term" value="F:methyltransferase activity"/>
    <property type="evidence" value="ECO:0007669"/>
    <property type="project" value="UniProtKB-KW"/>
</dbReference>
<dbReference type="Pfam" id="PF13649">
    <property type="entry name" value="Methyltransf_25"/>
    <property type="match status" value="1"/>
</dbReference>
<dbReference type="Gene3D" id="3.40.50.150">
    <property type="entry name" value="Vaccinia Virus protein VP39"/>
    <property type="match status" value="1"/>
</dbReference>
<comment type="caution">
    <text evidence="2">The sequence shown here is derived from an EMBL/GenBank/DDBJ whole genome shotgun (WGS) entry which is preliminary data.</text>
</comment>
<keyword evidence="2" id="KW-0808">Transferase</keyword>
<dbReference type="InterPro" id="IPR029063">
    <property type="entry name" value="SAM-dependent_MTases_sf"/>
</dbReference>
<gene>
    <name evidence="2" type="ORF">ACFSUT_05485</name>
</gene>
<dbReference type="InterPro" id="IPR041698">
    <property type="entry name" value="Methyltransf_25"/>
</dbReference>
<accession>A0ABW5HT72</accession>
<dbReference type="PANTHER" id="PTHR43591">
    <property type="entry name" value="METHYLTRANSFERASE"/>
    <property type="match status" value="1"/>
</dbReference>
<name>A0ABW5HT72_9PSEU</name>
<feature type="domain" description="Methyltransferase" evidence="1">
    <location>
        <begin position="114"/>
        <end position="203"/>
    </location>
</feature>
<proteinExistence type="predicted"/>
<protein>
    <submittedName>
        <fullName evidence="2">Methyltransferase domain-containing protein</fullName>
    </submittedName>
</protein>
<dbReference type="SUPFAM" id="SSF53335">
    <property type="entry name" value="S-adenosyl-L-methionine-dependent methyltransferases"/>
    <property type="match status" value="1"/>
</dbReference>
<evidence type="ECO:0000259" key="1">
    <source>
        <dbReference type="Pfam" id="PF13649"/>
    </source>
</evidence>
<evidence type="ECO:0000313" key="2">
    <source>
        <dbReference type="EMBL" id="MFD2479715.1"/>
    </source>
</evidence>
<evidence type="ECO:0000313" key="3">
    <source>
        <dbReference type="Proteomes" id="UP001597542"/>
    </source>
</evidence>
<dbReference type="CDD" id="cd02440">
    <property type="entry name" value="AdoMet_MTases"/>
    <property type="match status" value="1"/>
</dbReference>
<dbReference type="Proteomes" id="UP001597542">
    <property type="component" value="Unassembled WGS sequence"/>
</dbReference>
<dbReference type="GO" id="GO:0032259">
    <property type="term" value="P:methylation"/>
    <property type="evidence" value="ECO:0007669"/>
    <property type="project" value="UniProtKB-KW"/>
</dbReference>
<organism evidence="2 3">
    <name type="scientific">Amycolatopsis albidoflavus</name>
    <dbReference type="NCBI Taxonomy" id="102226"/>
    <lineage>
        <taxon>Bacteria</taxon>
        <taxon>Bacillati</taxon>
        <taxon>Actinomycetota</taxon>
        <taxon>Actinomycetes</taxon>
        <taxon>Pseudonocardiales</taxon>
        <taxon>Pseudonocardiaceae</taxon>
        <taxon>Amycolatopsis</taxon>
    </lineage>
</organism>
<keyword evidence="3" id="KW-1185">Reference proteome</keyword>